<evidence type="ECO:0000256" key="6">
    <source>
        <dbReference type="SAM" id="MobiDB-lite"/>
    </source>
</evidence>
<feature type="compositionally biased region" description="Basic and acidic residues" evidence="6">
    <location>
        <begin position="1"/>
        <end position="16"/>
    </location>
</feature>
<feature type="non-terminal residue" evidence="7">
    <location>
        <position position="198"/>
    </location>
</feature>
<dbReference type="AlphaFoldDB" id="A0A7R8ZVV8"/>
<dbReference type="InterPro" id="IPR013087">
    <property type="entry name" value="Znf_C2H2_type"/>
</dbReference>
<evidence type="ECO:0000256" key="5">
    <source>
        <dbReference type="ARBA" id="ARBA00023242"/>
    </source>
</evidence>
<evidence type="ECO:0000256" key="2">
    <source>
        <dbReference type="ARBA" id="ARBA00022737"/>
    </source>
</evidence>
<dbReference type="PROSITE" id="PS00028">
    <property type="entry name" value="ZINC_FINGER_C2H2_1"/>
    <property type="match status" value="4"/>
</dbReference>
<keyword evidence="4" id="KW-0862">Zinc</keyword>
<sequence>MEDVVKGRSHILDDSVWKPNGTGDVPEETGSSSSTQVQPLQLRVARSHTKTNAGQKQHSCFSCDASFTYISELKRHERIHSGEKPFLCLICHARFAQKGTLREHERTHTGEKPFPCSHCNAHFTQRSDLKRHERTHSGDKPFSCLICDARFAMKGTLTDHERTHTGERPFYNVRTLGIALEVNLPRKLSHLSNYRAIR</sequence>
<gene>
    <name evidence="7" type="ORF">CTOB1V02_LOCUS11737</name>
</gene>
<dbReference type="SUPFAM" id="SSF57667">
    <property type="entry name" value="beta-beta-alpha zinc fingers"/>
    <property type="match status" value="2"/>
</dbReference>
<dbReference type="GO" id="GO:0000978">
    <property type="term" value="F:RNA polymerase II cis-regulatory region sequence-specific DNA binding"/>
    <property type="evidence" value="ECO:0007669"/>
    <property type="project" value="TreeGrafter"/>
</dbReference>
<name>A0A7R8ZVV8_9CRUS</name>
<dbReference type="Gene3D" id="3.30.160.60">
    <property type="entry name" value="Classic Zinc Finger"/>
    <property type="match status" value="4"/>
</dbReference>
<dbReference type="PROSITE" id="PS50157">
    <property type="entry name" value="ZINC_FINGER_C2H2_2"/>
    <property type="match status" value="4"/>
</dbReference>
<dbReference type="SMART" id="SM00355">
    <property type="entry name" value="ZnF_C2H2"/>
    <property type="match status" value="4"/>
</dbReference>
<reference evidence="7" key="1">
    <citation type="submission" date="2020-11" db="EMBL/GenBank/DDBJ databases">
        <authorList>
            <person name="Tran Van P."/>
        </authorList>
    </citation>
    <scope>NUCLEOTIDE SEQUENCE</scope>
</reference>
<feature type="region of interest" description="Disordered" evidence="6">
    <location>
        <begin position="1"/>
        <end position="39"/>
    </location>
</feature>
<keyword evidence="5" id="KW-0539">Nucleus</keyword>
<dbReference type="EMBL" id="OB667286">
    <property type="protein sequence ID" value="CAD7233919.1"/>
    <property type="molecule type" value="Genomic_DNA"/>
</dbReference>
<proteinExistence type="predicted"/>
<dbReference type="GO" id="GO:0008270">
    <property type="term" value="F:zinc ion binding"/>
    <property type="evidence" value="ECO:0007669"/>
    <property type="project" value="UniProtKB-KW"/>
</dbReference>
<dbReference type="FunFam" id="3.30.160.60:FF:000417">
    <property type="entry name" value="Zinc finger protein"/>
    <property type="match status" value="1"/>
</dbReference>
<dbReference type="FunFam" id="3.30.160.60:FF:002343">
    <property type="entry name" value="Zinc finger protein 33A"/>
    <property type="match status" value="2"/>
</dbReference>
<feature type="compositionally biased region" description="Polar residues" evidence="6">
    <location>
        <begin position="29"/>
        <end position="39"/>
    </location>
</feature>
<dbReference type="GO" id="GO:0000981">
    <property type="term" value="F:DNA-binding transcription factor activity, RNA polymerase II-specific"/>
    <property type="evidence" value="ECO:0007669"/>
    <property type="project" value="TreeGrafter"/>
</dbReference>
<protein>
    <submittedName>
        <fullName evidence="7">Uncharacterized protein</fullName>
    </submittedName>
</protein>
<dbReference type="OrthoDB" id="6348372at2759"/>
<evidence type="ECO:0000256" key="3">
    <source>
        <dbReference type="ARBA" id="ARBA00022771"/>
    </source>
</evidence>
<accession>A0A7R8ZVV8</accession>
<dbReference type="InterPro" id="IPR036236">
    <property type="entry name" value="Znf_C2H2_sf"/>
</dbReference>
<evidence type="ECO:0000256" key="4">
    <source>
        <dbReference type="ARBA" id="ARBA00022833"/>
    </source>
</evidence>
<evidence type="ECO:0000313" key="7">
    <source>
        <dbReference type="EMBL" id="CAD7233919.1"/>
    </source>
</evidence>
<evidence type="ECO:0000256" key="1">
    <source>
        <dbReference type="ARBA" id="ARBA00022723"/>
    </source>
</evidence>
<keyword evidence="3" id="KW-0863">Zinc-finger</keyword>
<dbReference type="PANTHER" id="PTHR23235">
    <property type="entry name" value="KRUEPPEL-LIKE TRANSCRIPTION FACTOR"/>
    <property type="match status" value="1"/>
</dbReference>
<keyword evidence="2" id="KW-0677">Repeat</keyword>
<dbReference type="PANTHER" id="PTHR23235:SF142">
    <property type="entry name" value="ZINC FINGER PROTEIN 384"/>
    <property type="match status" value="1"/>
</dbReference>
<keyword evidence="1" id="KW-0479">Metal-binding</keyword>
<organism evidence="7">
    <name type="scientific">Cyprideis torosa</name>
    <dbReference type="NCBI Taxonomy" id="163714"/>
    <lineage>
        <taxon>Eukaryota</taxon>
        <taxon>Metazoa</taxon>
        <taxon>Ecdysozoa</taxon>
        <taxon>Arthropoda</taxon>
        <taxon>Crustacea</taxon>
        <taxon>Oligostraca</taxon>
        <taxon>Ostracoda</taxon>
        <taxon>Podocopa</taxon>
        <taxon>Podocopida</taxon>
        <taxon>Cytherocopina</taxon>
        <taxon>Cytheroidea</taxon>
        <taxon>Cytherideidae</taxon>
        <taxon>Cyprideis</taxon>
    </lineage>
</organism>
<dbReference type="FunFam" id="3.30.160.60:FF:000100">
    <property type="entry name" value="Zinc finger 45-like"/>
    <property type="match status" value="1"/>
</dbReference>
<dbReference type="Pfam" id="PF00096">
    <property type="entry name" value="zf-C2H2"/>
    <property type="match status" value="4"/>
</dbReference>